<dbReference type="PANTHER" id="PTHR13063:SF10">
    <property type="entry name" value="NITRIC OXIDE SYNTHASE-INTERACTING PROTEIN"/>
    <property type="match status" value="1"/>
</dbReference>
<evidence type="ECO:0000313" key="8">
    <source>
        <dbReference type="Proteomes" id="UP000660262"/>
    </source>
</evidence>
<dbReference type="Pfam" id="PF15906">
    <property type="entry name" value="zf-NOSIP"/>
    <property type="match status" value="1"/>
</dbReference>
<keyword evidence="3" id="KW-0539">Nucleus</keyword>
<evidence type="ECO:0000256" key="1">
    <source>
        <dbReference type="ARBA" id="ARBA00004123"/>
    </source>
</evidence>
<evidence type="ECO:0000256" key="5">
    <source>
        <dbReference type="SAM" id="MobiDB-lite"/>
    </source>
</evidence>
<evidence type="ECO:0000313" key="7">
    <source>
        <dbReference type="EMBL" id="GHP02606.1"/>
    </source>
</evidence>
<dbReference type="Gene3D" id="3.30.40.10">
    <property type="entry name" value="Zinc/RING finger domain, C3HC4 (zinc finger)"/>
    <property type="match status" value="1"/>
</dbReference>
<dbReference type="InterPro" id="IPR031790">
    <property type="entry name" value="Znf-NOSIP"/>
</dbReference>
<comment type="caution">
    <text evidence="7">The sequence shown here is derived from an EMBL/GenBank/DDBJ whole genome shotgun (WGS) entry which is preliminary data.</text>
</comment>
<evidence type="ECO:0000259" key="6">
    <source>
        <dbReference type="Pfam" id="PF15906"/>
    </source>
</evidence>
<organism evidence="7 8">
    <name type="scientific">Pycnococcus provasolii</name>
    <dbReference type="NCBI Taxonomy" id="41880"/>
    <lineage>
        <taxon>Eukaryota</taxon>
        <taxon>Viridiplantae</taxon>
        <taxon>Chlorophyta</taxon>
        <taxon>Pseudoscourfieldiophyceae</taxon>
        <taxon>Pseudoscourfieldiales</taxon>
        <taxon>Pycnococcaceae</taxon>
        <taxon>Pycnococcus</taxon>
    </lineage>
</organism>
<keyword evidence="8" id="KW-1185">Reference proteome</keyword>
<dbReference type="GO" id="GO:0005634">
    <property type="term" value="C:nucleus"/>
    <property type="evidence" value="ECO:0007669"/>
    <property type="project" value="UniProtKB-SubCell"/>
</dbReference>
<proteinExistence type="inferred from homology"/>
<dbReference type="InterPro" id="IPR016818">
    <property type="entry name" value="NOSIP"/>
</dbReference>
<comment type="subcellular location">
    <subcellularLocation>
        <location evidence="1">Nucleus</location>
    </subcellularLocation>
</comment>
<feature type="coiled-coil region" evidence="4">
    <location>
        <begin position="66"/>
        <end position="109"/>
    </location>
</feature>
<dbReference type="OrthoDB" id="116827at2759"/>
<protein>
    <recommendedName>
        <fullName evidence="6">Nitric oxide synthase-interacting protein zinc-finger domain-containing protein</fullName>
    </recommendedName>
</protein>
<name>A0A830H5X6_9CHLO</name>
<dbReference type="InterPro" id="IPR013083">
    <property type="entry name" value="Znf_RING/FYVE/PHD"/>
</dbReference>
<feature type="region of interest" description="Disordered" evidence="5">
    <location>
        <begin position="112"/>
        <end position="165"/>
    </location>
</feature>
<comment type="similarity">
    <text evidence="2">Belongs to the NOSIP family.</text>
</comment>
<dbReference type="AlphaFoldDB" id="A0A830H5X6"/>
<evidence type="ECO:0000256" key="2">
    <source>
        <dbReference type="ARBA" id="ARBA00008126"/>
    </source>
</evidence>
<reference evidence="7" key="1">
    <citation type="submission" date="2020-10" db="EMBL/GenBank/DDBJ databases">
        <title>Unveiling of a novel bifunctional photoreceptor, Dualchrome1, isolated from a cosmopolitan green alga.</title>
        <authorList>
            <person name="Suzuki S."/>
            <person name="Kawachi M."/>
        </authorList>
    </citation>
    <scope>NUCLEOTIDE SEQUENCE</scope>
    <source>
        <strain evidence="7">NIES 2893</strain>
    </source>
</reference>
<dbReference type="EMBL" id="BNJQ01000003">
    <property type="protein sequence ID" value="GHP02606.1"/>
    <property type="molecule type" value="Genomic_DNA"/>
</dbReference>
<dbReference type="Proteomes" id="UP000660262">
    <property type="component" value="Unassembled WGS sequence"/>
</dbReference>
<accession>A0A830H5X6</accession>
<evidence type="ECO:0000256" key="3">
    <source>
        <dbReference type="ARBA" id="ARBA00023242"/>
    </source>
</evidence>
<dbReference type="GO" id="GO:0061630">
    <property type="term" value="F:ubiquitin protein ligase activity"/>
    <property type="evidence" value="ECO:0007669"/>
    <property type="project" value="InterPro"/>
</dbReference>
<feature type="domain" description="Nitric oxide synthase-interacting protein zinc-finger" evidence="6">
    <location>
        <begin position="23"/>
        <end position="76"/>
    </location>
</feature>
<evidence type="ECO:0000256" key="4">
    <source>
        <dbReference type="SAM" id="Coils"/>
    </source>
</evidence>
<keyword evidence="4" id="KW-0175">Coiled coil</keyword>
<sequence>MGKHSKNAGGKGAEAPTYAERQMFGYGTHRERLGKDALLPFDHCSLTLSPLEDPVCTPEGVLYSRAAILENLLNQKRRLKRKATQEDAKKKEELVAKAAEEQAHAAKRLKRFEQTNFGGGGATNDDDGGGAGKPSKLAGIFWLPSQAPDQSDERKTEAAASKKETTTCPITGKKLRLKDLIDVRFTRVPESQQEEVQQFMCPVSRDIFGPTSKLVLLRPTGDVLLESSYNTAVKPEASYRGVPIQETDVITLKAGRNTGFAHANNVEASKSYMVGRGSGLADLRGQGGSAPSRFALSM</sequence>
<gene>
    <name evidence="7" type="ORF">PPROV_000136200</name>
</gene>
<dbReference type="SUPFAM" id="SSF57850">
    <property type="entry name" value="RING/U-box"/>
    <property type="match status" value="1"/>
</dbReference>
<dbReference type="PANTHER" id="PTHR13063">
    <property type="entry name" value="ENOS INTERACTING PROTEIN"/>
    <property type="match status" value="1"/>
</dbReference>
<feature type="compositionally biased region" description="Basic and acidic residues" evidence="5">
    <location>
        <begin position="151"/>
        <end position="165"/>
    </location>
</feature>